<feature type="domain" description="DUF7963" evidence="1">
    <location>
        <begin position="22"/>
        <end position="60"/>
    </location>
</feature>
<dbReference type="PANTHER" id="PTHR32166">
    <property type="entry name" value="OSJNBA0013A04.12 PROTEIN"/>
    <property type="match status" value="1"/>
</dbReference>
<evidence type="ECO:0000313" key="3">
    <source>
        <dbReference type="Proteomes" id="UP000701853"/>
    </source>
</evidence>
<comment type="caution">
    <text evidence="2">The sequence shown here is derived from an EMBL/GenBank/DDBJ whole genome shotgun (WGS) entry which is preliminary data.</text>
</comment>
<dbReference type="Proteomes" id="UP000701853">
    <property type="component" value="Chromosome 7"/>
</dbReference>
<dbReference type="OrthoDB" id="1873691at2759"/>
<proteinExistence type="predicted"/>
<accession>A0A8J6D3F6</accession>
<name>A0A8J6D3F6_9ROSI</name>
<evidence type="ECO:0000313" key="2">
    <source>
        <dbReference type="EMBL" id="KAG8489803.1"/>
    </source>
</evidence>
<protein>
    <recommendedName>
        <fullName evidence="1">DUF7963 domain-containing protein</fullName>
    </recommendedName>
</protein>
<dbReference type="Pfam" id="PF25908">
    <property type="entry name" value="DUF7963"/>
    <property type="match status" value="1"/>
</dbReference>
<organism evidence="2 3">
    <name type="scientific">Gossypium anomalum</name>
    <dbReference type="NCBI Taxonomy" id="47600"/>
    <lineage>
        <taxon>Eukaryota</taxon>
        <taxon>Viridiplantae</taxon>
        <taxon>Streptophyta</taxon>
        <taxon>Embryophyta</taxon>
        <taxon>Tracheophyta</taxon>
        <taxon>Spermatophyta</taxon>
        <taxon>Magnoliopsida</taxon>
        <taxon>eudicotyledons</taxon>
        <taxon>Gunneridae</taxon>
        <taxon>Pentapetalae</taxon>
        <taxon>rosids</taxon>
        <taxon>malvids</taxon>
        <taxon>Malvales</taxon>
        <taxon>Malvaceae</taxon>
        <taxon>Malvoideae</taxon>
        <taxon>Gossypium</taxon>
    </lineage>
</organism>
<dbReference type="EMBL" id="JAHUZN010000007">
    <property type="protein sequence ID" value="KAG8489803.1"/>
    <property type="molecule type" value="Genomic_DNA"/>
</dbReference>
<dbReference type="AlphaFoldDB" id="A0A8J6D3F6"/>
<dbReference type="InterPro" id="IPR058269">
    <property type="entry name" value="DUF7963"/>
</dbReference>
<evidence type="ECO:0000259" key="1">
    <source>
        <dbReference type="Pfam" id="PF25908"/>
    </source>
</evidence>
<dbReference type="PANTHER" id="PTHR32166:SF24">
    <property type="entry name" value="F16P17.2 PROTEIN"/>
    <property type="match status" value="1"/>
</dbReference>
<keyword evidence="3" id="KW-1185">Reference proteome</keyword>
<reference evidence="2 3" key="1">
    <citation type="journal article" date="2021" name="bioRxiv">
        <title>The Gossypium anomalum genome as a resource for cotton improvement and evolutionary analysis of hybrid incompatibility.</title>
        <authorList>
            <person name="Grover C.E."/>
            <person name="Yuan D."/>
            <person name="Arick M.A."/>
            <person name="Miller E.R."/>
            <person name="Hu G."/>
            <person name="Peterson D.G."/>
            <person name="Wendel J.F."/>
            <person name="Udall J.A."/>
        </authorList>
    </citation>
    <scope>NUCLEOTIDE SEQUENCE [LARGE SCALE GENOMIC DNA]</scope>
    <source>
        <strain evidence="2">JFW-Udall</strain>
        <tissue evidence="2">Leaf</tissue>
    </source>
</reference>
<sequence>MVRTKAIKGNELGIALILSLCLLPKAVKLWCSLYDIVFSSSNPSRKAAEHLKRRTCPNFNSLAKPILSVSPSPTTVTTPIEMQSNKKQSSSLVTVIATGGVLVALGSGCSYQASPLAIVDPSRFCGELLYSPSPRAVVTVSGGTGNLLPQQQHLVFSGGREDLGALAMLEDRMKKLKSPKASSEPTSSKSQIHLGHPKFRGFLNQVVLPLVPTRELVGSRLDVKYEEVKAESKVGIRDAFFKIAIDGWKVKNFSSREESLVNLTVNLPNRTSIVGDINRICGNAVQQCAGIVTDKFKAKALRNLESQHYWMIVTENVLKGTNFINNTSKIQSSFQKYQFQEYGITRLLRVPLHDHEFRLVYTMENTCVGSDENGGGCVCVCIFFTVIAGTGEKGR</sequence>
<gene>
    <name evidence="2" type="ORF">CXB51_017990</name>
</gene>